<evidence type="ECO:0000313" key="2">
    <source>
        <dbReference type="Proteomes" id="UP000016662"/>
    </source>
</evidence>
<keyword evidence="2" id="KW-1185">Reference proteome</keyword>
<accession>U2KGR7</accession>
<dbReference type="eggNOG" id="ENOG5030H5Q">
    <property type="taxonomic scope" value="Bacteria"/>
</dbReference>
<dbReference type="OrthoDB" id="1822868at2"/>
<sequence length="75" mass="8862">MSEQKIIDRDTYRSIKKMSREELQAFLMRYADGLLENNGKTINLREVEKDLRQIKGIGEKRLEEIMLVIEKHLGV</sequence>
<dbReference type="RefSeq" id="WP_021680806.1">
    <property type="nucleotide sequence ID" value="NZ_KI260306.1"/>
</dbReference>
<dbReference type="PATRIC" id="fig|411473.3.peg.2204"/>
<dbReference type="HOGENOM" id="CLU_193029_0_0_9"/>
<reference evidence="1 2" key="1">
    <citation type="submission" date="2013-07" db="EMBL/GenBank/DDBJ databases">
        <authorList>
            <person name="Weinstock G."/>
            <person name="Sodergren E."/>
            <person name="Wylie T."/>
            <person name="Fulton L."/>
            <person name="Fulton R."/>
            <person name="Fronick C."/>
            <person name="O'Laughlin M."/>
            <person name="Godfrey J."/>
            <person name="Miner T."/>
            <person name="Herter B."/>
            <person name="Appelbaum E."/>
            <person name="Cordes M."/>
            <person name="Lek S."/>
            <person name="Wollam A."/>
            <person name="Pepin K.H."/>
            <person name="Palsikar V.B."/>
            <person name="Mitreva M."/>
            <person name="Wilson R.K."/>
        </authorList>
    </citation>
    <scope>NUCLEOTIDE SEQUENCE [LARGE SCALE GENOMIC DNA]</scope>
    <source>
        <strain evidence="1 2">ATCC 27760</strain>
    </source>
</reference>
<dbReference type="EMBL" id="AWVF01000321">
    <property type="protein sequence ID" value="ERJ91295.1"/>
    <property type="molecule type" value="Genomic_DNA"/>
</dbReference>
<gene>
    <name evidence="1" type="ORF">RUMCAL_02634</name>
</gene>
<organism evidence="1 2">
    <name type="scientific">Ruminococcus callidus ATCC 27760</name>
    <dbReference type="NCBI Taxonomy" id="411473"/>
    <lineage>
        <taxon>Bacteria</taxon>
        <taxon>Bacillati</taxon>
        <taxon>Bacillota</taxon>
        <taxon>Clostridia</taxon>
        <taxon>Eubacteriales</taxon>
        <taxon>Oscillospiraceae</taxon>
        <taxon>Ruminococcus</taxon>
    </lineage>
</organism>
<dbReference type="AlphaFoldDB" id="U2KGR7"/>
<comment type="caution">
    <text evidence="1">The sequence shown here is derived from an EMBL/GenBank/DDBJ whole genome shotgun (WGS) entry which is preliminary data.</text>
</comment>
<protein>
    <submittedName>
        <fullName evidence="1">Uncharacterized protein</fullName>
    </submittedName>
</protein>
<proteinExistence type="predicted"/>
<dbReference type="STRING" id="411473.RUMCAL_02634"/>
<name>U2KGR7_9FIRM</name>
<evidence type="ECO:0000313" key="1">
    <source>
        <dbReference type="EMBL" id="ERJ91295.1"/>
    </source>
</evidence>
<dbReference type="Proteomes" id="UP000016662">
    <property type="component" value="Unassembled WGS sequence"/>
</dbReference>